<feature type="transmembrane region" description="Helical" evidence="2">
    <location>
        <begin position="231"/>
        <end position="250"/>
    </location>
</feature>
<dbReference type="InterPro" id="IPR056715">
    <property type="entry name" value="DUF7813"/>
</dbReference>
<proteinExistence type="predicted"/>
<feature type="transmembrane region" description="Helical" evidence="2">
    <location>
        <begin position="290"/>
        <end position="310"/>
    </location>
</feature>
<keyword evidence="2" id="KW-0812">Transmembrane</keyword>
<keyword evidence="2" id="KW-0472">Membrane</keyword>
<dbReference type="EMBL" id="PKPP01004804">
    <property type="protein sequence ID" value="PWA62723.1"/>
    <property type="molecule type" value="Genomic_DNA"/>
</dbReference>
<gene>
    <name evidence="3" type="ORF">CTI12_AA361040</name>
</gene>
<feature type="transmembrane region" description="Helical" evidence="2">
    <location>
        <begin position="363"/>
        <end position="384"/>
    </location>
</feature>
<sequence>MTNPSPPQLHLQTATQILKKTTTIVFFSGIHHLISFLILSILLFSIQSKTLVITHDITSYIENTPSINSTLTRTNNPPKPTSPITTNRRRKTLDNNFFPGDNELDQRTFLDTLLKTHVNATSFFLDSFDHHVGPTFIEFQENVKENVSSSGSGIMLVFDLKYNEVSTLLGLVRVFCVSYGFMMAAFVVISAWVYGVVFVLVVNDLLKTRKSLYRTFVDGEFLGFNRLARFVGMRLMVRVALSQLLGVFFFRGVKDKFTFVNVWIWLMFLPFSDVSPWVKGYEYEFWWIRFLWIPLNLLFSFVLDAGAWVVMVDSRKRGREAINEGYHLFLLMFDPAGNLKCLEYFICSLFGRTTLKRAFGEKIALAFLSFMEVYFTVVWLMFYFSVKSVDANSKGIPFGQQELEAMVKDVDDRQ</sequence>
<evidence type="ECO:0000313" key="4">
    <source>
        <dbReference type="Proteomes" id="UP000245207"/>
    </source>
</evidence>
<feature type="transmembrane region" description="Helical" evidence="2">
    <location>
        <begin position="179"/>
        <end position="202"/>
    </location>
</feature>
<organism evidence="3 4">
    <name type="scientific">Artemisia annua</name>
    <name type="common">Sweet wormwood</name>
    <dbReference type="NCBI Taxonomy" id="35608"/>
    <lineage>
        <taxon>Eukaryota</taxon>
        <taxon>Viridiplantae</taxon>
        <taxon>Streptophyta</taxon>
        <taxon>Embryophyta</taxon>
        <taxon>Tracheophyta</taxon>
        <taxon>Spermatophyta</taxon>
        <taxon>Magnoliopsida</taxon>
        <taxon>eudicotyledons</taxon>
        <taxon>Gunneridae</taxon>
        <taxon>Pentapetalae</taxon>
        <taxon>asterids</taxon>
        <taxon>campanulids</taxon>
        <taxon>Asterales</taxon>
        <taxon>Asteraceae</taxon>
        <taxon>Asteroideae</taxon>
        <taxon>Anthemideae</taxon>
        <taxon>Artemisiinae</taxon>
        <taxon>Artemisia</taxon>
    </lineage>
</organism>
<dbReference type="PANTHER" id="PTHR36353:SF1">
    <property type="entry name" value="TRANSMEMBRANE PROTEIN"/>
    <property type="match status" value="1"/>
</dbReference>
<dbReference type="PANTHER" id="PTHR36353">
    <property type="entry name" value="TRANSMEMBRANE PROTEIN"/>
    <property type="match status" value="1"/>
</dbReference>
<feature type="region of interest" description="Disordered" evidence="1">
    <location>
        <begin position="67"/>
        <end position="87"/>
    </location>
</feature>
<name>A0A2U1MN87_ARTAN</name>
<keyword evidence="2" id="KW-1133">Transmembrane helix</keyword>
<evidence type="ECO:0000256" key="2">
    <source>
        <dbReference type="SAM" id="Phobius"/>
    </source>
</evidence>
<dbReference type="Proteomes" id="UP000245207">
    <property type="component" value="Unassembled WGS sequence"/>
</dbReference>
<dbReference type="Pfam" id="PF25105">
    <property type="entry name" value="DUF7813"/>
    <property type="match status" value="2"/>
</dbReference>
<evidence type="ECO:0000313" key="3">
    <source>
        <dbReference type="EMBL" id="PWA62723.1"/>
    </source>
</evidence>
<evidence type="ECO:0000256" key="1">
    <source>
        <dbReference type="SAM" id="MobiDB-lite"/>
    </source>
</evidence>
<accession>A0A2U1MN87</accession>
<dbReference type="OrthoDB" id="1295726at2759"/>
<dbReference type="AlphaFoldDB" id="A0A2U1MN87"/>
<protein>
    <recommendedName>
        <fullName evidence="5">Transmembrane protein</fullName>
    </recommendedName>
</protein>
<keyword evidence="4" id="KW-1185">Reference proteome</keyword>
<evidence type="ECO:0008006" key="5">
    <source>
        <dbReference type="Google" id="ProtNLM"/>
    </source>
</evidence>
<comment type="caution">
    <text evidence="3">The sequence shown here is derived from an EMBL/GenBank/DDBJ whole genome shotgun (WGS) entry which is preliminary data.</text>
</comment>
<feature type="transmembrane region" description="Helical" evidence="2">
    <location>
        <begin position="24"/>
        <end position="44"/>
    </location>
</feature>
<dbReference type="STRING" id="35608.A0A2U1MN87"/>
<feature type="transmembrane region" description="Helical" evidence="2">
    <location>
        <begin position="257"/>
        <end position="278"/>
    </location>
</feature>
<reference evidence="3 4" key="1">
    <citation type="journal article" date="2018" name="Mol. Plant">
        <title>The genome of Artemisia annua provides insight into the evolution of Asteraceae family and artemisinin biosynthesis.</title>
        <authorList>
            <person name="Shen Q."/>
            <person name="Zhang L."/>
            <person name="Liao Z."/>
            <person name="Wang S."/>
            <person name="Yan T."/>
            <person name="Shi P."/>
            <person name="Liu M."/>
            <person name="Fu X."/>
            <person name="Pan Q."/>
            <person name="Wang Y."/>
            <person name="Lv Z."/>
            <person name="Lu X."/>
            <person name="Zhang F."/>
            <person name="Jiang W."/>
            <person name="Ma Y."/>
            <person name="Chen M."/>
            <person name="Hao X."/>
            <person name="Li L."/>
            <person name="Tang Y."/>
            <person name="Lv G."/>
            <person name="Zhou Y."/>
            <person name="Sun X."/>
            <person name="Brodelius P.E."/>
            <person name="Rose J.K.C."/>
            <person name="Tang K."/>
        </authorList>
    </citation>
    <scope>NUCLEOTIDE SEQUENCE [LARGE SCALE GENOMIC DNA]</scope>
    <source>
        <strain evidence="4">cv. Huhao1</strain>
        <tissue evidence="3">Leaf</tissue>
    </source>
</reference>
<feature type="compositionally biased region" description="Polar residues" evidence="1">
    <location>
        <begin position="67"/>
        <end position="86"/>
    </location>
</feature>